<evidence type="ECO:0000256" key="1">
    <source>
        <dbReference type="SAM" id="Phobius"/>
    </source>
</evidence>
<accession>A0A174FGW3</accession>
<reference evidence="2 3" key="1">
    <citation type="submission" date="2015-09" db="EMBL/GenBank/DDBJ databases">
        <authorList>
            <consortium name="Pathogen Informatics"/>
        </authorList>
    </citation>
    <scope>NUCLEOTIDE SEQUENCE [LARGE SCALE GENOMIC DNA]</scope>
    <source>
        <strain evidence="2 3">2789STDY5834855</strain>
    </source>
</reference>
<evidence type="ECO:0000313" key="2">
    <source>
        <dbReference type="EMBL" id="CUO49403.1"/>
    </source>
</evidence>
<keyword evidence="1" id="KW-0812">Transmembrane</keyword>
<proteinExistence type="predicted"/>
<feature type="transmembrane region" description="Helical" evidence="1">
    <location>
        <begin position="5"/>
        <end position="25"/>
    </location>
</feature>
<dbReference type="RefSeq" id="WP_055277225.1">
    <property type="nucleotide sequence ID" value="NZ_CYZV01000027.1"/>
</dbReference>
<sequence>MKRIYILRIIAFILILVIPVITMNLKNNQISEIDNKKLIEISDVLSGDFTTNAEEFINNRIGFRTTMINAYTKAMDSLFNYMIHPSYQYGQDGYVFSKLSREGFDSEYQDTFSNFILKIQDYCNSRDINFLYAVEPSKTTVYSEYLPIGVNYQNFNLNYLLDSLTKNNINYVYTGDNLINAKNNYQVFDKKYDANHWNETGAIIGISTILNKLNEIDSSIDKFDINNYDIGVSTHTTLPVSYFPINEETITYELKDSSNIKNVDTFIDKIKISEHYSNFAHYINTDNIEAPKILVFAGSYFNNKHKFLTDSFSEFILVHNYQNILDIDYYINLFNPDIVLFESTEYTHNSTYFDATSMKEISYNKPLSSYSNLINSQFTNIDNTYKINDNYAVTDLSIPLINNETLYSYVKVGDRILDCKTITDDNNHQHIEISIPSSELSHINEITFYAISNNEMEYSEIKINL</sequence>
<dbReference type="EMBL" id="CYZV01000027">
    <property type="protein sequence ID" value="CUO49403.1"/>
    <property type="molecule type" value="Genomic_DNA"/>
</dbReference>
<keyword evidence="1" id="KW-1133">Transmembrane helix</keyword>
<gene>
    <name evidence="2" type="ORF">ERS852470_02506</name>
</gene>
<dbReference type="OrthoDB" id="175771at2"/>
<protein>
    <recommendedName>
        <fullName evidence="4">AlgX/AlgJ SGNH hydrolase-like domain-containing protein</fullName>
    </recommendedName>
</protein>
<evidence type="ECO:0000313" key="3">
    <source>
        <dbReference type="Proteomes" id="UP000095558"/>
    </source>
</evidence>
<dbReference type="Proteomes" id="UP000095558">
    <property type="component" value="Unassembled WGS sequence"/>
</dbReference>
<name>A0A174FGW3_9CLOT</name>
<keyword evidence="1" id="KW-0472">Membrane</keyword>
<organism evidence="2 3">
    <name type="scientific">Clostridium disporicum</name>
    <dbReference type="NCBI Taxonomy" id="84024"/>
    <lineage>
        <taxon>Bacteria</taxon>
        <taxon>Bacillati</taxon>
        <taxon>Bacillota</taxon>
        <taxon>Clostridia</taxon>
        <taxon>Eubacteriales</taxon>
        <taxon>Clostridiaceae</taxon>
        <taxon>Clostridium</taxon>
    </lineage>
</organism>
<evidence type="ECO:0008006" key="4">
    <source>
        <dbReference type="Google" id="ProtNLM"/>
    </source>
</evidence>
<dbReference type="AlphaFoldDB" id="A0A174FGW3"/>